<evidence type="ECO:0000256" key="1">
    <source>
        <dbReference type="SAM" id="MobiDB-lite"/>
    </source>
</evidence>
<reference evidence="2 3" key="1">
    <citation type="submission" date="2017-02" db="EMBL/GenBank/DDBJ databases">
        <title>Complete genome sequences of Mycobacterium kansasii strains isolated from rhesus macaques.</title>
        <authorList>
            <person name="Panda A."/>
            <person name="Nagaraj S."/>
            <person name="Zhao X."/>
            <person name="Tettelin H."/>
            <person name="Detolla L.J."/>
        </authorList>
    </citation>
    <scope>NUCLEOTIDE SEQUENCE [LARGE SCALE GENOMIC DNA]</scope>
    <source>
        <strain evidence="2 3">11-3813</strain>
    </source>
</reference>
<dbReference type="EMBL" id="MVBM01000005">
    <property type="protein sequence ID" value="OOK72142.1"/>
    <property type="molecule type" value="Genomic_DNA"/>
</dbReference>
<evidence type="ECO:0000313" key="2">
    <source>
        <dbReference type="EMBL" id="OOK72142.1"/>
    </source>
</evidence>
<dbReference type="AlphaFoldDB" id="A0A1V3WZ98"/>
<evidence type="ECO:0000313" key="3">
    <source>
        <dbReference type="Proteomes" id="UP000189229"/>
    </source>
</evidence>
<gene>
    <name evidence="2" type="ORF">BZL30_5290</name>
</gene>
<dbReference type="Proteomes" id="UP000189229">
    <property type="component" value="Unassembled WGS sequence"/>
</dbReference>
<proteinExistence type="predicted"/>
<sequence>MKRRSATIAERSEDVRNQQQQQQSAAMQRVRTKRSGTACCMASTIRHAAYLTFGSAMM</sequence>
<protein>
    <submittedName>
        <fullName evidence="2">Uncharacterized protein</fullName>
    </submittedName>
</protein>
<name>A0A1V3WZ98_MYCKA</name>
<organism evidence="2 3">
    <name type="scientific">Mycobacterium kansasii</name>
    <dbReference type="NCBI Taxonomy" id="1768"/>
    <lineage>
        <taxon>Bacteria</taxon>
        <taxon>Bacillati</taxon>
        <taxon>Actinomycetota</taxon>
        <taxon>Actinomycetes</taxon>
        <taxon>Mycobacteriales</taxon>
        <taxon>Mycobacteriaceae</taxon>
        <taxon>Mycobacterium</taxon>
    </lineage>
</organism>
<accession>A0A1V3WZ98</accession>
<comment type="caution">
    <text evidence="2">The sequence shown here is derived from an EMBL/GenBank/DDBJ whole genome shotgun (WGS) entry which is preliminary data.</text>
</comment>
<feature type="region of interest" description="Disordered" evidence="1">
    <location>
        <begin position="1"/>
        <end position="35"/>
    </location>
</feature>